<proteinExistence type="inferred from homology"/>
<evidence type="ECO:0000256" key="3">
    <source>
        <dbReference type="ARBA" id="ARBA00014376"/>
    </source>
</evidence>
<keyword evidence="4 6" id="KW-0975">Bacterial flagellum</keyword>
<dbReference type="InterPro" id="IPR001444">
    <property type="entry name" value="Flag_bb_rod_N"/>
</dbReference>
<dbReference type="NCBIfam" id="TIGR01396">
    <property type="entry name" value="FlgB"/>
    <property type="match status" value="1"/>
</dbReference>
<comment type="function">
    <text evidence="5 6">Structural component of flagellum, the bacterial motility apparatus. Part of the rod structure of flagellar basal body.</text>
</comment>
<accession>A0A0U5AP29</accession>
<dbReference type="Proteomes" id="UP000068196">
    <property type="component" value="Chromosome"/>
</dbReference>
<reference evidence="8 9" key="1">
    <citation type="journal article" date="2016" name="Int. J. Syst. Evol. Microbiol.">
        <title>Caldimicrobium thiodismutans sp. nov., a sulfur-disproportionating bacterium isolated from a hot spring, and emended description of the genus Caldimicrobium.</title>
        <authorList>
            <person name="Kojima H."/>
            <person name="Umezawa K."/>
            <person name="Fukui M."/>
        </authorList>
    </citation>
    <scope>NUCLEOTIDE SEQUENCE [LARGE SCALE GENOMIC DNA]</scope>
    <source>
        <strain evidence="8 9">TF1</strain>
    </source>
</reference>
<dbReference type="KEGG" id="cthi:THC_0193"/>
<keyword evidence="8" id="KW-0282">Flagellum</keyword>
<gene>
    <name evidence="8" type="ORF">THC_0193</name>
</gene>
<comment type="subcellular location">
    <subcellularLocation>
        <location evidence="1 6">Bacterial flagellum basal body</location>
    </subcellularLocation>
</comment>
<dbReference type="PANTHER" id="PTHR30435:SF12">
    <property type="entry name" value="FLAGELLAR BASAL BODY ROD PROTEIN FLGB"/>
    <property type="match status" value="1"/>
</dbReference>
<dbReference type="GO" id="GO:0071978">
    <property type="term" value="P:bacterial-type flagellum-dependent swarming motility"/>
    <property type="evidence" value="ECO:0007669"/>
    <property type="project" value="TreeGrafter"/>
</dbReference>
<dbReference type="EMBL" id="AP014945">
    <property type="protein sequence ID" value="BAU22593.1"/>
    <property type="molecule type" value="Genomic_DNA"/>
</dbReference>
<keyword evidence="8" id="KW-0969">Cilium</keyword>
<feature type="domain" description="Flagellar basal body rod protein N-terminal" evidence="7">
    <location>
        <begin position="26"/>
        <end position="39"/>
    </location>
</feature>
<dbReference type="RefSeq" id="WP_068512023.1">
    <property type="nucleotide sequence ID" value="NZ_AP014945.1"/>
</dbReference>
<comment type="similarity">
    <text evidence="2 6">Belongs to the flagella basal body rod proteins family.</text>
</comment>
<evidence type="ECO:0000256" key="5">
    <source>
        <dbReference type="ARBA" id="ARBA00024934"/>
    </source>
</evidence>
<dbReference type="PANTHER" id="PTHR30435">
    <property type="entry name" value="FLAGELLAR PROTEIN"/>
    <property type="match status" value="1"/>
</dbReference>
<protein>
    <recommendedName>
        <fullName evidence="3 6">Flagellar basal body rod protein FlgB</fullName>
    </recommendedName>
</protein>
<evidence type="ECO:0000313" key="8">
    <source>
        <dbReference type="EMBL" id="BAU22593.1"/>
    </source>
</evidence>
<dbReference type="InterPro" id="IPR006300">
    <property type="entry name" value="FlgB"/>
</dbReference>
<dbReference type="PIRSF" id="PIRSF002889">
    <property type="entry name" value="Rod_FlgB"/>
    <property type="match status" value="1"/>
</dbReference>
<evidence type="ECO:0000313" key="9">
    <source>
        <dbReference type="Proteomes" id="UP000068196"/>
    </source>
</evidence>
<evidence type="ECO:0000256" key="2">
    <source>
        <dbReference type="ARBA" id="ARBA00009677"/>
    </source>
</evidence>
<evidence type="ECO:0000256" key="1">
    <source>
        <dbReference type="ARBA" id="ARBA00004117"/>
    </source>
</evidence>
<organism evidence="8 9">
    <name type="scientific">Caldimicrobium thiodismutans</name>
    <dbReference type="NCBI Taxonomy" id="1653476"/>
    <lineage>
        <taxon>Bacteria</taxon>
        <taxon>Pseudomonadati</taxon>
        <taxon>Thermodesulfobacteriota</taxon>
        <taxon>Thermodesulfobacteria</taxon>
        <taxon>Thermodesulfobacteriales</taxon>
        <taxon>Thermodesulfobacteriaceae</taxon>
        <taxon>Caldimicrobium</taxon>
    </lineage>
</organism>
<evidence type="ECO:0000259" key="7">
    <source>
        <dbReference type="Pfam" id="PF00460"/>
    </source>
</evidence>
<evidence type="ECO:0000256" key="4">
    <source>
        <dbReference type="ARBA" id="ARBA00023143"/>
    </source>
</evidence>
<dbReference type="Pfam" id="PF00460">
    <property type="entry name" value="Flg_bb_rod"/>
    <property type="match status" value="1"/>
</dbReference>
<sequence length="131" mass="15295">MWGNFQKLLDTVKLSLRLRTERHQLISSNLANVDTPGYRRKDLPFEKIMQSYITQEKSLKTTHPKHFKMKERTLDDLIKSYQPETLGTPNNVSLEEEMASLTENQLLYESTLQSLAKELERLKEIITEGGR</sequence>
<comment type="subunit">
    <text evidence="6">The basal body constitutes a major portion of the flagellar organelle and consists of a number of rings mounted on a central rod.</text>
</comment>
<dbReference type="STRING" id="1653476.THC_0193"/>
<name>A0A0U5AP29_9BACT</name>
<keyword evidence="9" id="KW-1185">Reference proteome</keyword>
<dbReference type="AlphaFoldDB" id="A0A0U5AP29"/>
<dbReference type="OrthoDB" id="9788334at2"/>
<dbReference type="GO" id="GO:0030694">
    <property type="term" value="C:bacterial-type flagellum basal body, rod"/>
    <property type="evidence" value="ECO:0007669"/>
    <property type="project" value="InterPro"/>
</dbReference>
<evidence type="ECO:0000256" key="6">
    <source>
        <dbReference type="PIRNR" id="PIRNR002889"/>
    </source>
</evidence>
<keyword evidence="8" id="KW-0966">Cell projection</keyword>
<dbReference type="PATRIC" id="fig|1653476.3.peg.199"/>
<reference evidence="9" key="2">
    <citation type="journal article" date="2016" name="Int. J. Syst. Evol. Microbiol.">
        <title>Caldimicrobium thiodismutans sp. nov., a sulfur-disproportionating bacterium isolated from a hot spring.</title>
        <authorList>
            <person name="Kojima H."/>
            <person name="Umezawa K."/>
            <person name="Fukui M."/>
        </authorList>
    </citation>
    <scope>NUCLEOTIDE SEQUENCE [LARGE SCALE GENOMIC DNA]</scope>
    <source>
        <strain evidence="9">TF1</strain>
    </source>
</reference>